<dbReference type="AlphaFoldDB" id="A0A9N9AD51"/>
<dbReference type="EMBL" id="CAJVPK010000561">
    <property type="protein sequence ID" value="CAG8526486.1"/>
    <property type="molecule type" value="Genomic_DNA"/>
</dbReference>
<dbReference type="Proteomes" id="UP000789706">
    <property type="component" value="Unassembled WGS sequence"/>
</dbReference>
<protein>
    <submittedName>
        <fullName evidence="1">4246_t:CDS:1</fullName>
    </submittedName>
</protein>
<evidence type="ECO:0000313" key="2">
    <source>
        <dbReference type="Proteomes" id="UP000789706"/>
    </source>
</evidence>
<comment type="caution">
    <text evidence="1">The sequence shown here is derived from an EMBL/GenBank/DDBJ whole genome shotgun (WGS) entry which is preliminary data.</text>
</comment>
<accession>A0A9N9AD51</accession>
<evidence type="ECO:0000313" key="1">
    <source>
        <dbReference type="EMBL" id="CAG8526486.1"/>
    </source>
</evidence>
<organism evidence="1 2">
    <name type="scientific">Diversispora eburnea</name>
    <dbReference type="NCBI Taxonomy" id="1213867"/>
    <lineage>
        <taxon>Eukaryota</taxon>
        <taxon>Fungi</taxon>
        <taxon>Fungi incertae sedis</taxon>
        <taxon>Mucoromycota</taxon>
        <taxon>Glomeromycotina</taxon>
        <taxon>Glomeromycetes</taxon>
        <taxon>Diversisporales</taxon>
        <taxon>Diversisporaceae</taxon>
        <taxon>Diversispora</taxon>
    </lineage>
</organism>
<gene>
    <name evidence="1" type="ORF">DEBURN_LOCUS5926</name>
</gene>
<name>A0A9N9AD51_9GLOM</name>
<sequence>MTMWMQISFIDVDDYESYGGMITCPNYMMMDPFIMLANVISNEI</sequence>
<proteinExistence type="predicted"/>
<keyword evidence="2" id="KW-1185">Reference proteome</keyword>
<reference evidence="1" key="1">
    <citation type="submission" date="2021-06" db="EMBL/GenBank/DDBJ databases">
        <authorList>
            <person name="Kallberg Y."/>
            <person name="Tangrot J."/>
            <person name="Rosling A."/>
        </authorList>
    </citation>
    <scope>NUCLEOTIDE SEQUENCE</scope>
    <source>
        <strain evidence="1">AZ414A</strain>
    </source>
</reference>